<keyword evidence="1" id="KW-0378">Hydrolase</keyword>
<dbReference type="SUPFAM" id="SSF52540">
    <property type="entry name" value="P-loop containing nucleoside triphosphate hydrolases"/>
    <property type="match status" value="2"/>
</dbReference>
<dbReference type="Pfam" id="PF21530">
    <property type="entry name" value="Pif1_2B_dom"/>
    <property type="match status" value="1"/>
</dbReference>
<dbReference type="PANTHER" id="PTHR10492:SF101">
    <property type="entry name" value="ATP-DEPENDENT DNA HELICASE"/>
    <property type="match status" value="1"/>
</dbReference>
<keyword evidence="1" id="KW-0233">DNA recombination</keyword>
<keyword evidence="1" id="KW-0234">DNA repair</keyword>
<dbReference type="EC" id="5.6.2.3" evidence="1"/>
<gene>
    <name evidence="5" type="ORF">G2W53_040336</name>
</gene>
<feature type="domain" description="DNA helicase Pif1-like DEAD-box helicase" evidence="2">
    <location>
        <begin position="784"/>
        <end position="915"/>
    </location>
</feature>
<feature type="domain" description="DNA helicase Pif1-like 2B" evidence="4">
    <location>
        <begin position="1037"/>
        <end position="1082"/>
    </location>
</feature>
<name>A0A834W3M7_9FABA</name>
<dbReference type="AlphaFoldDB" id="A0A834W3M7"/>
<dbReference type="InterPro" id="IPR027417">
    <property type="entry name" value="P-loop_NTPase"/>
</dbReference>
<comment type="cofactor">
    <cofactor evidence="1">
        <name>Mg(2+)</name>
        <dbReference type="ChEBI" id="CHEBI:18420"/>
    </cofactor>
</comment>
<feature type="domain" description="Helitron helicase-like" evidence="3">
    <location>
        <begin position="290"/>
        <end position="353"/>
    </location>
</feature>
<accession>A0A834W3M7</accession>
<keyword evidence="1 5" id="KW-0347">Helicase</keyword>
<dbReference type="GO" id="GO:0016787">
    <property type="term" value="F:hydrolase activity"/>
    <property type="evidence" value="ECO:0007669"/>
    <property type="project" value="UniProtKB-KW"/>
</dbReference>
<evidence type="ECO:0000259" key="2">
    <source>
        <dbReference type="Pfam" id="PF05970"/>
    </source>
</evidence>
<feature type="domain" description="Helitron helicase-like" evidence="3">
    <location>
        <begin position="206"/>
        <end position="288"/>
    </location>
</feature>
<dbReference type="Gene3D" id="3.40.50.300">
    <property type="entry name" value="P-loop containing nucleotide triphosphate hydrolases"/>
    <property type="match status" value="1"/>
</dbReference>
<evidence type="ECO:0000256" key="1">
    <source>
        <dbReference type="RuleBase" id="RU363044"/>
    </source>
</evidence>
<dbReference type="GO" id="GO:0006310">
    <property type="term" value="P:DNA recombination"/>
    <property type="evidence" value="ECO:0007669"/>
    <property type="project" value="UniProtKB-KW"/>
</dbReference>
<dbReference type="OrthoDB" id="1728974at2759"/>
<dbReference type="GO" id="GO:0005524">
    <property type="term" value="F:ATP binding"/>
    <property type="evidence" value="ECO:0007669"/>
    <property type="project" value="UniProtKB-KW"/>
</dbReference>
<dbReference type="Pfam" id="PF14214">
    <property type="entry name" value="Helitron_like_N"/>
    <property type="match status" value="2"/>
</dbReference>
<sequence>MGGKVDNSTNVGKGPYVYRLHGQNMHLMGGLLPDDGENPQFSQLYIYDTDNELLNRMRNARSAFNDDPCDATVVMQLSEMLDSLNPLVQVFRSVKNHPSTSNRDNLRLNLIKKRQIDARVYNLPTADEIPALIVGDFDPEKGARDIIVEKRSGTLQRISELHPLYLPLQYPLLFPHGEDGYREDAVFRFAIFSSTKKEKNLTLRQYFAYILQDRRNQFNIFLRAGKLTQQFIVDGYTMIESQRLLYIRLHQKELRADNYTTLTQTLARGQTTSLGIGKRIVLPSTFTGELCRLFESLNCTPQDRPDLLSRVFKIKLNSLMRDITKNFLFGSCRADIYTIEFQKRGLPHAHIMIWLNAEHKLTNETLIDSVICAEIPDPDTNLKLYEAVKTFMIHGPCGSVRKSSPCMINLRCSKHFPKKFTERTSFDEDGYCKYRRRDSGNFVEKNGIKLDNRFVVPYNPTLLLRYQAHINVEFCNQSRSIKYLFKYVSKGYDKVTAALCSSESNYSNEDNVDEIKMYYDCRYISACEAAWRIFGFDINFREPSVERLPFHLPDQQGVVFGDHDSIDSVVFNAIVKQTKFHAWFEANKRYPKAKSLTYAQFPSQFVYKTNCCQWFERKSGPTCYEDIRTINGVVYPTFNDVCYVMGLLDDDKEYIEGIVKGSKWSSGFYLQKLFATLLIHNTIARPSYEWENTWMHLSDDILLKECHRTGSPDLHLDDEHVKNIALAEIENFLKLNGRSFANFTPMPMPNKALMRNLRNLLINEELNYDRNMLKLEHDILLSSLTSEQKNIFDRIMAAVNDAKPSLFFVNGFGGSGKTYIWNTLTSAFRSNGDIVLAVASIGIASQLIPGGRTAHSRFAIPLNIDGNSTCHIVQRSDLAKLMVHTKLIIWDEAPMAHRHCFEALNRTLRDIMKSQVEENESIARFAEWILKIGDGIIGNIINDEEHEIDIDGDILIVNVDDPIRSIVDNTYSNFLDNFHRHDYFRDRAILSPTLDDVAKVNDFILSLLPGEERTYLSSDTMCNQQPTSEIAEVYTTEFLNTISGSGLPYHELKVKVGAPIMLLRNIDRSMGLCNGTRLILTRMYDHVIEASIMSGKFAGEKVLIART</sequence>
<comment type="caution">
    <text evidence="5">The sequence shown here is derived from an EMBL/GenBank/DDBJ whole genome shotgun (WGS) entry which is preliminary data.</text>
</comment>
<dbReference type="InterPro" id="IPR010285">
    <property type="entry name" value="DNA_helicase_pif1-like_DEAD"/>
</dbReference>
<dbReference type="GO" id="GO:0006281">
    <property type="term" value="P:DNA repair"/>
    <property type="evidence" value="ECO:0007669"/>
    <property type="project" value="UniProtKB-KW"/>
</dbReference>
<comment type="catalytic activity">
    <reaction evidence="1">
        <text>ATP + H2O = ADP + phosphate + H(+)</text>
        <dbReference type="Rhea" id="RHEA:13065"/>
        <dbReference type="ChEBI" id="CHEBI:15377"/>
        <dbReference type="ChEBI" id="CHEBI:15378"/>
        <dbReference type="ChEBI" id="CHEBI:30616"/>
        <dbReference type="ChEBI" id="CHEBI:43474"/>
        <dbReference type="ChEBI" id="CHEBI:456216"/>
        <dbReference type="EC" id="5.6.2.3"/>
    </reaction>
</comment>
<dbReference type="Proteomes" id="UP000634136">
    <property type="component" value="Unassembled WGS sequence"/>
</dbReference>
<dbReference type="Pfam" id="PF05970">
    <property type="entry name" value="PIF1"/>
    <property type="match status" value="1"/>
</dbReference>
<keyword evidence="1" id="KW-0227">DNA damage</keyword>
<proteinExistence type="inferred from homology"/>
<keyword evidence="6" id="KW-1185">Reference proteome</keyword>
<dbReference type="InterPro" id="IPR049163">
    <property type="entry name" value="Pif1-like_2B_dom"/>
</dbReference>
<keyword evidence="1" id="KW-0547">Nucleotide-binding</keyword>
<evidence type="ECO:0000313" key="6">
    <source>
        <dbReference type="Proteomes" id="UP000634136"/>
    </source>
</evidence>
<reference evidence="5" key="1">
    <citation type="submission" date="2020-09" db="EMBL/GenBank/DDBJ databases">
        <title>Genome-Enabled Discovery of Anthraquinone Biosynthesis in Senna tora.</title>
        <authorList>
            <person name="Kang S.-H."/>
            <person name="Pandey R.P."/>
            <person name="Lee C.-M."/>
            <person name="Sim J.-S."/>
            <person name="Jeong J.-T."/>
            <person name="Choi B.-S."/>
            <person name="Jung M."/>
            <person name="Ginzburg D."/>
            <person name="Zhao K."/>
            <person name="Won S.Y."/>
            <person name="Oh T.-J."/>
            <person name="Yu Y."/>
            <person name="Kim N.-H."/>
            <person name="Lee O.R."/>
            <person name="Lee T.-H."/>
            <person name="Bashyal P."/>
            <person name="Kim T.-S."/>
            <person name="Lee W.-H."/>
            <person name="Kawkins C."/>
            <person name="Kim C.-K."/>
            <person name="Kim J.S."/>
            <person name="Ahn B.O."/>
            <person name="Rhee S.Y."/>
            <person name="Sohng J.K."/>
        </authorList>
    </citation>
    <scope>NUCLEOTIDE SEQUENCE</scope>
    <source>
        <tissue evidence="5">Leaf</tissue>
    </source>
</reference>
<evidence type="ECO:0000259" key="4">
    <source>
        <dbReference type="Pfam" id="PF21530"/>
    </source>
</evidence>
<dbReference type="EMBL" id="JAAIUW010000012">
    <property type="protein sequence ID" value="KAF7808175.1"/>
    <property type="molecule type" value="Genomic_DNA"/>
</dbReference>
<evidence type="ECO:0000313" key="5">
    <source>
        <dbReference type="EMBL" id="KAF7808175.1"/>
    </source>
</evidence>
<protein>
    <recommendedName>
        <fullName evidence="1">ATP-dependent DNA helicase</fullName>
        <ecNumber evidence="1">5.6.2.3</ecNumber>
    </recommendedName>
</protein>
<dbReference type="GO" id="GO:0000723">
    <property type="term" value="P:telomere maintenance"/>
    <property type="evidence" value="ECO:0007669"/>
    <property type="project" value="InterPro"/>
</dbReference>
<comment type="similarity">
    <text evidence="1">Belongs to the helicase family.</text>
</comment>
<dbReference type="PANTHER" id="PTHR10492">
    <property type="match status" value="1"/>
</dbReference>
<dbReference type="InterPro" id="IPR025476">
    <property type="entry name" value="Helitron_helicase-like"/>
</dbReference>
<keyword evidence="1" id="KW-0067">ATP-binding</keyword>
<organism evidence="5 6">
    <name type="scientific">Senna tora</name>
    <dbReference type="NCBI Taxonomy" id="362788"/>
    <lineage>
        <taxon>Eukaryota</taxon>
        <taxon>Viridiplantae</taxon>
        <taxon>Streptophyta</taxon>
        <taxon>Embryophyta</taxon>
        <taxon>Tracheophyta</taxon>
        <taxon>Spermatophyta</taxon>
        <taxon>Magnoliopsida</taxon>
        <taxon>eudicotyledons</taxon>
        <taxon>Gunneridae</taxon>
        <taxon>Pentapetalae</taxon>
        <taxon>rosids</taxon>
        <taxon>fabids</taxon>
        <taxon>Fabales</taxon>
        <taxon>Fabaceae</taxon>
        <taxon>Caesalpinioideae</taxon>
        <taxon>Cassia clade</taxon>
        <taxon>Senna</taxon>
    </lineage>
</organism>
<evidence type="ECO:0000259" key="3">
    <source>
        <dbReference type="Pfam" id="PF14214"/>
    </source>
</evidence>
<dbReference type="GO" id="GO:0043139">
    <property type="term" value="F:5'-3' DNA helicase activity"/>
    <property type="evidence" value="ECO:0007669"/>
    <property type="project" value="UniProtKB-EC"/>
</dbReference>